<dbReference type="KEGG" id="ima:PO878_00685"/>
<proteinExistence type="predicted"/>
<feature type="transmembrane region" description="Helical" evidence="1">
    <location>
        <begin position="57"/>
        <end position="75"/>
    </location>
</feature>
<accession>A0AAF0BTX7</accession>
<reference evidence="2" key="1">
    <citation type="submission" date="2023-01" db="EMBL/GenBank/DDBJ databases">
        <title>The diversity of Class Acidimicrobiia in South China Sea sediment environments and the proposal of Iamia marina sp. nov., a novel species of the genus Iamia.</title>
        <authorList>
            <person name="He Y."/>
            <person name="Tian X."/>
        </authorList>
    </citation>
    <scope>NUCLEOTIDE SEQUENCE</scope>
    <source>
        <strain evidence="2">DSM 19957</strain>
    </source>
</reference>
<keyword evidence="1" id="KW-0812">Transmembrane</keyword>
<dbReference type="AlphaFoldDB" id="A0AAF0BTX7"/>
<keyword evidence="1" id="KW-0472">Membrane</keyword>
<keyword evidence="3" id="KW-1185">Reference proteome</keyword>
<feature type="transmembrane region" description="Helical" evidence="1">
    <location>
        <begin position="82"/>
        <end position="100"/>
    </location>
</feature>
<protein>
    <submittedName>
        <fullName evidence="2">Uncharacterized protein</fullName>
    </submittedName>
</protein>
<evidence type="ECO:0000313" key="3">
    <source>
        <dbReference type="Proteomes" id="UP001216390"/>
    </source>
</evidence>
<evidence type="ECO:0000256" key="1">
    <source>
        <dbReference type="SAM" id="Phobius"/>
    </source>
</evidence>
<feature type="transmembrane region" description="Helical" evidence="1">
    <location>
        <begin position="21"/>
        <end position="45"/>
    </location>
</feature>
<dbReference type="EMBL" id="CP116942">
    <property type="protein sequence ID" value="WCO67237.1"/>
    <property type="molecule type" value="Genomic_DNA"/>
</dbReference>
<sequence length="240" mass="24341">MDADTEASTRAREASAPLPPWATTTLAVALGVAAVVAGVSVVAVASGSHQLDVLGDGLFTVLVWLSLPAAVLALRRAQRARLTAVLVVALVVSIGVRLWIVRPQAPDGAGGATYEEVVGEVEADLRHGLDEVAPGGWRVLDGGPGPSRCVDRFGRDRGAVYGGPAIVVADGLGVDSQRRLAATLAAPGRQVQGPAVGTPVELRGQDEEEVVVRLEPDAGGGGSTTITVVTPCLRTGSPGG</sequence>
<organism evidence="2 3">
    <name type="scientific">Iamia majanohamensis</name>
    <dbReference type="NCBI Taxonomy" id="467976"/>
    <lineage>
        <taxon>Bacteria</taxon>
        <taxon>Bacillati</taxon>
        <taxon>Actinomycetota</taxon>
        <taxon>Acidimicrobiia</taxon>
        <taxon>Acidimicrobiales</taxon>
        <taxon>Iamiaceae</taxon>
        <taxon>Iamia</taxon>
    </lineage>
</organism>
<dbReference type="Proteomes" id="UP001216390">
    <property type="component" value="Chromosome"/>
</dbReference>
<gene>
    <name evidence="2" type="ORF">PO878_00685</name>
</gene>
<name>A0AAF0BTX7_9ACTN</name>
<keyword evidence="1" id="KW-1133">Transmembrane helix</keyword>
<dbReference type="RefSeq" id="WP_272736759.1">
    <property type="nucleotide sequence ID" value="NZ_CP116942.1"/>
</dbReference>
<evidence type="ECO:0000313" key="2">
    <source>
        <dbReference type="EMBL" id="WCO67237.1"/>
    </source>
</evidence>